<evidence type="ECO:0000256" key="1">
    <source>
        <dbReference type="SAM" id="MobiDB-lite"/>
    </source>
</evidence>
<dbReference type="EMBL" id="ABCS01000073">
    <property type="protein sequence ID" value="EDM76076.1"/>
    <property type="molecule type" value="Genomic_DNA"/>
</dbReference>
<comment type="caution">
    <text evidence="2">The sequence shown here is derived from an EMBL/GenBank/DDBJ whole genome shotgun (WGS) entry which is preliminary data.</text>
</comment>
<feature type="region of interest" description="Disordered" evidence="1">
    <location>
        <begin position="1"/>
        <end position="44"/>
    </location>
</feature>
<feature type="compositionally biased region" description="Basic and acidic residues" evidence="1">
    <location>
        <begin position="1"/>
        <end position="20"/>
    </location>
</feature>
<accession>A6GDG4</accession>
<name>A6GDG4_9BACT</name>
<proteinExistence type="predicted"/>
<dbReference type="AlphaFoldDB" id="A6GDG4"/>
<organism evidence="2 3">
    <name type="scientific">Plesiocystis pacifica SIR-1</name>
    <dbReference type="NCBI Taxonomy" id="391625"/>
    <lineage>
        <taxon>Bacteria</taxon>
        <taxon>Pseudomonadati</taxon>
        <taxon>Myxococcota</taxon>
        <taxon>Polyangia</taxon>
        <taxon>Nannocystales</taxon>
        <taxon>Nannocystaceae</taxon>
        <taxon>Plesiocystis</taxon>
    </lineage>
</organism>
<reference evidence="2 3" key="1">
    <citation type="submission" date="2007-06" db="EMBL/GenBank/DDBJ databases">
        <authorList>
            <person name="Shimkets L."/>
            <person name="Ferriera S."/>
            <person name="Johnson J."/>
            <person name="Kravitz S."/>
            <person name="Beeson K."/>
            <person name="Sutton G."/>
            <person name="Rogers Y.-H."/>
            <person name="Friedman R."/>
            <person name="Frazier M."/>
            <person name="Venter J.C."/>
        </authorList>
    </citation>
    <scope>NUCLEOTIDE SEQUENCE [LARGE SCALE GENOMIC DNA]</scope>
    <source>
        <strain evidence="2 3">SIR-1</strain>
    </source>
</reference>
<dbReference type="Proteomes" id="UP000005801">
    <property type="component" value="Unassembled WGS sequence"/>
</dbReference>
<evidence type="ECO:0000313" key="2">
    <source>
        <dbReference type="EMBL" id="EDM76076.1"/>
    </source>
</evidence>
<protein>
    <submittedName>
        <fullName evidence="2">Uncharacterized protein</fullName>
    </submittedName>
</protein>
<sequence length="319" mass="34052">MDRKRVRSDAEREAAAKAEVEAGAEAGAEEAKPPPAPEGVHAKIGREQGGCARTLCFAGRGEPGQPPNRHLSESCRRMSGVVKRCEGERCQSLWPVADWSVAFDAVIASLDKDGDGRYGDEDPACELNVVGWSEGGRFAALDVPRALREDGRVSDARARVQNMVLIAPLGSRDEGEGSEDAEPQLRIPDNVAKAWIYRHTKTPPQDCSLSWEPEGEALLSPAPVCAEGTQCWDYDYSFDPSLAFKSSTGARAGSVIGHCNIVAVAAKVAPTNVNVGEESFKPYLPRLSDGREAGRPIPEGPEPPAPGEVEPGPDSEPSD</sequence>
<keyword evidence="3" id="KW-1185">Reference proteome</keyword>
<gene>
    <name evidence="2" type="ORF">PPSIR1_41379</name>
</gene>
<dbReference type="STRING" id="391625.PPSIR1_41379"/>
<evidence type="ECO:0000313" key="3">
    <source>
        <dbReference type="Proteomes" id="UP000005801"/>
    </source>
</evidence>
<feature type="region of interest" description="Disordered" evidence="1">
    <location>
        <begin position="279"/>
        <end position="319"/>
    </location>
</feature>